<reference evidence="11 12" key="1">
    <citation type="submission" date="2007-10" db="EMBL/GenBank/DDBJ databases">
        <title>Complete sequence of Desulfococcus oleovorans Hxd3.</title>
        <authorList>
            <consortium name="US DOE Joint Genome Institute"/>
            <person name="Copeland A."/>
            <person name="Lucas S."/>
            <person name="Lapidus A."/>
            <person name="Barry K."/>
            <person name="Glavina del Rio T."/>
            <person name="Dalin E."/>
            <person name="Tice H."/>
            <person name="Pitluck S."/>
            <person name="Kiss H."/>
            <person name="Brettin T."/>
            <person name="Bruce D."/>
            <person name="Detter J.C."/>
            <person name="Han C."/>
            <person name="Schmutz J."/>
            <person name="Larimer F."/>
            <person name="Land M."/>
            <person name="Hauser L."/>
            <person name="Kyrpides N."/>
            <person name="Kim E."/>
            <person name="Wawrik B."/>
            <person name="Richardson P."/>
        </authorList>
    </citation>
    <scope>NUCLEOTIDE SEQUENCE [LARGE SCALE GENOMIC DNA]</scope>
    <source>
        <strain evidence="12">DSM 6200 / JCM 39069 / Hxd3</strain>
    </source>
</reference>
<comment type="catalytic activity">
    <reaction evidence="1 9">
        <text>(2S)-2-acetolactate + H(+) = (R)-acetoin + CO2</text>
        <dbReference type="Rhea" id="RHEA:21580"/>
        <dbReference type="ChEBI" id="CHEBI:15378"/>
        <dbReference type="ChEBI" id="CHEBI:15686"/>
        <dbReference type="ChEBI" id="CHEBI:16526"/>
        <dbReference type="ChEBI" id="CHEBI:58476"/>
        <dbReference type="EC" id="4.1.1.5"/>
    </reaction>
</comment>
<dbReference type="EC" id="4.1.1.5" evidence="4 9"/>
<evidence type="ECO:0000313" key="12">
    <source>
        <dbReference type="Proteomes" id="UP000008561"/>
    </source>
</evidence>
<dbReference type="PANTHER" id="PTHR35524">
    <property type="entry name" value="ALPHA-ACETOLACTATE DECARBOXYLASE"/>
    <property type="match status" value="1"/>
</dbReference>
<gene>
    <name evidence="11" type="ordered locus">Dole_2293</name>
</gene>
<dbReference type="EMBL" id="CP000859">
    <property type="protein sequence ID" value="ABW68097.1"/>
    <property type="molecule type" value="Genomic_DNA"/>
</dbReference>
<dbReference type="Pfam" id="PF03306">
    <property type="entry name" value="AAL_decarboxy"/>
    <property type="match status" value="1"/>
</dbReference>
<dbReference type="RefSeq" id="WP_012175709.1">
    <property type="nucleotide sequence ID" value="NC_009943.1"/>
</dbReference>
<evidence type="ECO:0000256" key="7">
    <source>
        <dbReference type="ARBA" id="ARBA00023061"/>
    </source>
</evidence>
<dbReference type="PANTHER" id="PTHR35524:SF1">
    <property type="entry name" value="ALPHA-ACETOLACTATE DECARBOXYLASE"/>
    <property type="match status" value="1"/>
</dbReference>
<dbReference type="PIRSF" id="PIRSF001332">
    <property type="entry name" value="Acetolac_decarb"/>
    <property type="match status" value="1"/>
</dbReference>
<keyword evidence="12" id="KW-1185">Reference proteome</keyword>
<dbReference type="CDD" id="cd17299">
    <property type="entry name" value="acetolactate_decarboxylase"/>
    <property type="match status" value="1"/>
</dbReference>
<accession>A8ZV07</accession>
<evidence type="ECO:0000313" key="11">
    <source>
        <dbReference type="EMBL" id="ABW68097.1"/>
    </source>
</evidence>
<evidence type="ECO:0000256" key="1">
    <source>
        <dbReference type="ARBA" id="ARBA00001784"/>
    </source>
</evidence>
<dbReference type="GO" id="GO:0047605">
    <property type="term" value="F:acetolactate decarboxylase activity"/>
    <property type="evidence" value="ECO:0007669"/>
    <property type="project" value="UniProtKB-UniRule"/>
</dbReference>
<comment type="similarity">
    <text evidence="3 9">Belongs to the alpha-acetolactate decarboxylase family.</text>
</comment>
<dbReference type="InterPro" id="IPR005128">
    <property type="entry name" value="Acetolactate_a_deCO2ase"/>
</dbReference>
<dbReference type="eggNOG" id="COG3527">
    <property type="taxonomic scope" value="Bacteria"/>
</dbReference>
<name>A8ZV07_DESOH</name>
<evidence type="ECO:0000256" key="6">
    <source>
        <dbReference type="ARBA" id="ARBA00022793"/>
    </source>
</evidence>
<evidence type="ECO:0000256" key="2">
    <source>
        <dbReference type="ARBA" id="ARBA00005170"/>
    </source>
</evidence>
<dbReference type="KEGG" id="dol:Dole_2293"/>
<dbReference type="HOGENOM" id="CLU_072561_0_0_7"/>
<protein>
    <recommendedName>
        <fullName evidence="5 9">Alpha-acetolactate decarboxylase</fullName>
        <ecNumber evidence="4 9">4.1.1.5</ecNumber>
    </recommendedName>
</protein>
<sequence>MITKQRYISVFAICLLLVFAGCAGLAPQNTVTQISTIDALLTGAYDGSMTCGELLKHGNLGIGTFDRLDGEMVMADGVVYQVRADGKVYAADKTLTTPFAAVCRFSPDRAVAFAPGATYEQVQAALDKAAPNTNLFCAIDITGTFSRMHTRSVPAQTKPYPPLAQVTSHQPEFVMENVSGRIVGFRSPAYVKGIGVPGYHLHFISEDRTQGGHILAFEMANGAGAVDVCDRFLLLLPGKDAMFGAADLSVDRAKELEAVEK</sequence>
<evidence type="ECO:0000256" key="5">
    <source>
        <dbReference type="ARBA" id="ARBA00020164"/>
    </source>
</evidence>
<feature type="signal peptide" evidence="10">
    <location>
        <begin position="1"/>
        <end position="23"/>
    </location>
</feature>
<evidence type="ECO:0000256" key="9">
    <source>
        <dbReference type="PIRNR" id="PIRNR001332"/>
    </source>
</evidence>
<dbReference type="SUPFAM" id="SSF117856">
    <property type="entry name" value="AF0104/ALDC/Ptd012-like"/>
    <property type="match status" value="1"/>
</dbReference>
<proteinExistence type="inferred from homology"/>
<evidence type="ECO:0000256" key="3">
    <source>
        <dbReference type="ARBA" id="ARBA00007106"/>
    </source>
</evidence>
<dbReference type="Gene3D" id="3.30.1330.80">
    <property type="entry name" value="Hypothetical protein, similar to alpha- acetolactate decarboxylase, domain 2"/>
    <property type="match status" value="2"/>
</dbReference>
<dbReference type="GO" id="GO:0045151">
    <property type="term" value="P:acetoin biosynthetic process"/>
    <property type="evidence" value="ECO:0007669"/>
    <property type="project" value="UniProtKB-UniRule"/>
</dbReference>
<evidence type="ECO:0000256" key="8">
    <source>
        <dbReference type="ARBA" id="ARBA00023239"/>
    </source>
</evidence>
<keyword evidence="7 9" id="KW-0005">Acetoin biosynthesis</keyword>
<dbReference type="STRING" id="96561.Dole_2293"/>
<keyword evidence="10" id="KW-0732">Signal</keyword>
<evidence type="ECO:0000256" key="10">
    <source>
        <dbReference type="SAM" id="SignalP"/>
    </source>
</evidence>
<dbReference type="NCBIfam" id="TIGR01252">
    <property type="entry name" value="acetolac_decarb"/>
    <property type="match status" value="1"/>
</dbReference>
<dbReference type="Proteomes" id="UP000008561">
    <property type="component" value="Chromosome"/>
</dbReference>
<dbReference type="AlphaFoldDB" id="A8ZV07"/>
<dbReference type="UniPathway" id="UPA00626">
    <property type="reaction ID" value="UER00678"/>
</dbReference>
<organism evidence="11 12">
    <name type="scientific">Desulfosudis oleivorans (strain DSM 6200 / JCM 39069 / Hxd3)</name>
    <name type="common">Desulfococcus oleovorans</name>
    <dbReference type="NCBI Taxonomy" id="96561"/>
    <lineage>
        <taxon>Bacteria</taxon>
        <taxon>Pseudomonadati</taxon>
        <taxon>Thermodesulfobacteriota</taxon>
        <taxon>Desulfobacteria</taxon>
        <taxon>Desulfobacterales</taxon>
        <taxon>Desulfosudaceae</taxon>
        <taxon>Desulfosudis</taxon>
    </lineage>
</organism>
<evidence type="ECO:0000256" key="4">
    <source>
        <dbReference type="ARBA" id="ARBA00013204"/>
    </source>
</evidence>
<comment type="pathway">
    <text evidence="2 9">Polyol metabolism; (R,R)-butane-2,3-diol biosynthesis; (R,R)-butane-2,3-diol from pyruvate: step 2/3.</text>
</comment>
<dbReference type="OrthoDB" id="8612680at2"/>
<keyword evidence="8 9" id="KW-0456">Lyase</keyword>
<dbReference type="PROSITE" id="PS51257">
    <property type="entry name" value="PROKAR_LIPOPROTEIN"/>
    <property type="match status" value="1"/>
</dbReference>
<feature type="chain" id="PRO_5002733991" description="Alpha-acetolactate decarboxylase" evidence="10">
    <location>
        <begin position="24"/>
        <end position="261"/>
    </location>
</feature>
<keyword evidence="6 9" id="KW-0210">Decarboxylase</keyword>